<feature type="region of interest" description="Disordered" evidence="1">
    <location>
        <begin position="258"/>
        <end position="319"/>
    </location>
</feature>
<dbReference type="GO" id="GO:0004439">
    <property type="term" value="F:phosphatidylinositol-4,5-bisphosphate 5-phosphatase activity"/>
    <property type="evidence" value="ECO:0007669"/>
    <property type="project" value="TreeGrafter"/>
</dbReference>
<protein>
    <submittedName>
        <fullName evidence="4">Endonuclease/exonuclease/phosphatase</fullName>
    </submittedName>
</protein>
<feature type="transmembrane region" description="Helical" evidence="2">
    <location>
        <begin position="514"/>
        <end position="545"/>
    </location>
</feature>
<feature type="domain" description="Inositol polyphosphate-related phosphatase" evidence="3">
    <location>
        <begin position="45"/>
        <end position="478"/>
    </location>
</feature>
<evidence type="ECO:0000259" key="3">
    <source>
        <dbReference type="SMART" id="SM00128"/>
    </source>
</evidence>
<gene>
    <name evidence="4" type="ORF">QBC41DRAFT_230822</name>
</gene>
<dbReference type="InterPro" id="IPR000300">
    <property type="entry name" value="IPPc"/>
</dbReference>
<keyword evidence="2" id="KW-0812">Transmembrane</keyword>
<comment type="caution">
    <text evidence="4">The sequence shown here is derived from an EMBL/GenBank/DDBJ whole genome shotgun (WGS) entry which is preliminary data.</text>
</comment>
<keyword evidence="2" id="KW-1133">Transmembrane helix</keyword>
<keyword evidence="4" id="KW-0540">Nuclease</keyword>
<dbReference type="Gene3D" id="3.60.10.10">
    <property type="entry name" value="Endonuclease/exonuclease/phosphatase"/>
    <property type="match status" value="1"/>
</dbReference>
<dbReference type="AlphaFoldDB" id="A0AA39Z8T2"/>
<dbReference type="InterPro" id="IPR036691">
    <property type="entry name" value="Endo/exonu/phosph_ase_sf"/>
</dbReference>
<sequence>MGGIVKRDDLPAAADITIDIDVTTSSSPESSNNNNNNNNEMKLPKAVEVLVLTFNCAKNAIDVPVFGGHLRGVLLEQDGGGGELPELPELVVMSLQEIAPLSYSFLGEWFLGGYYAAFGEALNFAGRKYTLVKGKNVGMTAVLLFALHPERVVGGGGGVVEEGEVGFGAADMGNKGAVGLRVRYSTGAAAAAAAATSDGQQEQATEMTFVATHLAAMEWNLKKRNANWRSIVSGLTFGNPLGVLPRGVVLPAKLTRTGVLPDRSGVGERTQPVVVDSSEEEDAPLLSAPSTFSVSDDNNNNKNEDEETTTTTVLTPEQKRQLQDMSIFKPGSHLFVAGDLNYRISSTTPPPGSAFPSFDTGSENYYMNFLARDQLTQERLAGRTFHGMSEAEVTFGPTYKYDVLEGPEGAENEMGARQKGEVPWRFAGHRWPAWTDRVLYSAAEGTEVEAGRYGCLPVVRSSDHRAVFFRARVPLTGAGGGVKTEAGVEERKKLPVDIDVYSWDRRQSARRRELVVGLLALVWSTREGAVFLGTVVMVGMGWWWFARGGFF</sequence>
<dbReference type="EMBL" id="JAULSY010000090">
    <property type="protein sequence ID" value="KAK0666313.1"/>
    <property type="molecule type" value="Genomic_DNA"/>
</dbReference>
<dbReference type="InterPro" id="IPR046985">
    <property type="entry name" value="IP5"/>
</dbReference>
<keyword evidence="5" id="KW-1185">Reference proteome</keyword>
<evidence type="ECO:0000256" key="2">
    <source>
        <dbReference type="SAM" id="Phobius"/>
    </source>
</evidence>
<keyword evidence="4" id="KW-0378">Hydrolase</keyword>
<evidence type="ECO:0000256" key="1">
    <source>
        <dbReference type="SAM" id="MobiDB-lite"/>
    </source>
</evidence>
<dbReference type="SUPFAM" id="SSF56219">
    <property type="entry name" value="DNase I-like"/>
    <property type="match status" value="1"/>
</dbReference>
<evidence type="ECO:0000313" key="4">
    <source>
        <dbReference type="EMBL" id="KAK0666313.1"/>
    </source>
</evidence>
<name>A0AA39Z8T2_9PEZI</name>
<evidence type="ECO:0000313" key="5">
    <source>
        <dbReference type="Proteomes" id="UP001174997"/>
    </source>
</evidence>
<keyword evidence="4" id="KW-0255">Endonuclease</keyword>
<keyword evidence="2" id="KW-0472">Membrane</keyword>
<dbReference type="Pfam" id="PF22669">
    <property type="entry name" value="Exo_endo_phos2"/>
    <property type="match status" value="1"/>
</dbReference>
<dbReference type="PANTHER" id="PTHR11200">
    <property type="entry name" value="INOSITOL 5-PHOSPHATASE"/>
    <property type="match status" value="1"/>
</dbReference>
<reference evidence="4" key="1">
    <citation type="submission" date="2023-06" db="EMBL/GenBank/DDBJ databases">
        <title>Genome-scale phylogeny and comparative genomics of the fungal order Sordariales.</title>
        <authorList>
            <consortium name="Lawrence Berkeley National Laboratory"/>
            <person name="Hensen N."/>
            <person name="Bonometti L."/>
            <person name="Westerberg I."/>
            <person name="Brannstrom I.O."/>
            <person name="Guillou S."/>
            <person name="Cros-Aarteil S."/>
            <person name="Calhoun S."/>
            <person name="Haridas S."/>
            <person name="Kuo A."/>
            <person name="Mondo S."/>
            <person name="Pangilinan J."/>
            <person name="Riley R."/>
            <person name="Labutti K."/>
            <person name="Andreopoulos B."/>
            <person name="Lipzen A."/>
            <person name="Chen C."/>
            <person name="Yanf M."/>
            <person name="Daum C."/>
            <person name="Ng V."/>
            <person name="Clum A."/>
            <person name="Steindorff A."/>
            <person name="Ohm R."/>
            <person name="Martin F."/>
            <person name="Silar P."/>
            <person name="Natvig D."/>
            <person name="Lalanne C."/>
            <person name="Gautier V."/>
            <person name="Ament-Velasquez S.L."/>
            <person name="Kruys A."/>
            <person name="Hutchinson M.I."/>
            <person name="Powell A.J."/>
            <person name="Barry K."/>
            <person name="Miller A.N."/>
            <person name="Grigoriev I.V."/>
            <person name="Debuchy R."/>
            <person name="Gladieux P."/>
            <person name="Thoren M.H."/>
            <person name="Johannesson H."/>
        </authorList>
    </citation>
    <scope>NUCLEOTIDE SEQUENCE</scope>
    <source>
        <strain evidence="4">CBS 307.81</strain>
    </source>
</reference>
<organism evidence="4 5">
    <name type="scientific">Cercophora samala</name>
    <dbReference type="NCBI Taxonomy" id="330535"/>
    <lineage>
        <taxon>Eukaryota</taxon>
        <taxon>Fungi</taxon>
        <taxon>Dikarya</taxon>
        <taxon>Ascomycota</taxon>
        <taxon>Pezizomycotina</taxon>
        <taxon>Sordariomycetes</taxon>
        <taxon>Sordariomycetidae</taxon>
        <taxon>Sordariales</taxon>
        <taxon>Lasiosphaeriaceae</taxon>
        <taxon>Cercophora</taxon>
    </lineage>
</organism>
<dbReference type="Proteomes" id="UP001174997">
    <property type="component" value="Unassembled WGS sequence"/>
</dbReference>
<dbReference type="GO" id="GO:0004519">
    <property type="term" value="F:endonuclease activity"/>
    <property type="evidence" value="ECO:0007669"/>
    <property type="project" value="UniProtKB-KW"/>
</dbReference>
<proteinExistence type="predicted"/>
<accession>A0AA39Z8T2</accession>
<dbReference type="SMART" id="SM00128">
    <property type="entry name" value="IPPc"/>
    <property type="match status" value="1"/>
</dbReference>
<dbReference type="PANTHER" id="PTHR11200:SF286">
    <property type="entry name" value="5-PHOSPHATASE, PUTATIVE (AFU_ORTHOLOGUE AFUA_5G07600)-RELATED"/>
    <property type="match status" value="1"/>
</dbReference>
<dbReference type="GO" id="GO:0046856">
    <property type="term" value="P:phosphatidylinositol dephosphorylation"/>
    <property type="evidence" value="ECO:0007669"/>
    <property type="project" value="InterPro"/>
</dbReference>